<evidence type="ECO:0000313" key="2">
    <source>
        <dbReference type="Proteomes" id="UP000031586"/>
    </source>
</evidence>
<dbReference type="GO" id="GO:0047560">
    <property type="term" value="F:3-dehydrosphinganine reductase activity"/>
    <property type="evidence" value="ECO:0007669"/>
    <property type="project" value="TreeGrafter"/>
</dbReference>
<dbReference type="Pfam" id="PF00106">
    <property type="entry name" value="adh_short"/>
    <property type="match status" value="1"/>
</dbReference>
<organism evidence="1 2">
    <name type="scientific">Vibrio owensii CAIM 1854 = LMG 25443</name>
    <dbReference type="NCBI Taxonomy" id="1229493"/>
    <lineage>
        <taxon>Bacteria</taxon>
        <taxon>Pseudomonadati</taxon>
        <taxon>Pseudomonadota</taxon>
        <taxon>Gammaproteobacteria</taxon>
        <taxon>Vibrionales</taxon>
        <taxon>Vibrionaceae</taxon>
        <taxon>Vibrio</taxon>
    </lineage>
</organism>
<evidence type="ECO:0000313" key="1">
    <source>
        <dbReference type="EMBL" id="KIF52234.1"/>
    </source>
</evidence>
<protein>
    <submittedName>
        <fullName evidence="1">Short-chain dehydrogenase</fullName>
    </submittedName>
</protein>
<name>A0A0C1Z7R2_9VIBR</name>
<dbReference type="PRINTS" id="PR00081">
    <property type="entry name" value="GDHRDH"/>
</dbReference>
<dbReference type="PANTHER" id="PTHR43550:SF3">
    <property type="entry name" value="3-KETODIHYDROSPHINGOSINE REDUCTASE"/>
    <property type="match status" value="1"/>
</dbReference>
<proteinExistence type="predicted"/>
<dbReference type="InterPro" id="IPR036291">
    <property type="entry name" value="NAD(P)-bd_dom_sf"/>
</dbReference>
<dbReference type="PANTHER" id="PTHR43550">
    <property type="entry name" value="3-KETODIHYDROSPHINGOSINE REDUCTASE"/>
    <property type="match status" value="1"/>
</dbReference>
<dbReference type="EMBL" id="JPRD01000024">
    <property type="protein sequence ID" value="KIF52234.1"/>
    <property type="molecule type" value="Genomic_DNA"/>
</dbReference>
<sequence>MIVITGASSGLGAQLAKLYDAHGEETLLTGRSEEKLATLAQHLSNKAQTRSCDLVDTSQVENLFDGLPKVPSTLIHCAGSGYFGLLTEQDPQEIQKLIENNLTSAINILRELVKRYQDQPVNVVMVMSTAAQQPKAQESTYCAVKWAVKGLIESVRMELKGKPMKIIAVYPGGMATEFWETSGKSLDTSSFMSAGDAARMIHGALSNIGNGYVSDITVNRL</sequence>
<accession>A0A0C1Z7R2</accession>
<dbReference type="Proteomes" id="UP000031586">
    <property type="component" value="Unassembled WGS sequence"/>
</dbReference>
<dbReference type="GO" id="GO:0016020">
    <property type="term" value="C:membrane"/>
    <property type="evidence" value="ECO:0007669"/>
    <property type="project" value="GOC"/>
</dbReference>
<dbReference type="RefSeq" id="WP_020195880.1">
    <property type="nucleotide sequence ID" value="NZ_BAOH01000033.1"/>
</dbReference>
<dbReference type="GO" id="GO:0030148">
    <property type="term" value="P:sphingolipid biosynthetic process"/>
    <property type="evidence" value="ECO:0007669"/>
    <property type="project" value="TreeGrafter"/>
</dbReference>
<dbReference type="InterPro" id="IPR002347">
    <property type="entry name" value="SDR_fam"/>
</dbReference>
<dbReference type="SUPFAM" id="SSF51735">
    <property type="entry name" value="NAD(P)-binding Rossmann-fold domains"/>
    <property type="match status" value="1"/>
</dbReference>
<gene>
    <name evidence="1" type="ORF">H735_15590</name>
</gene>
<comment type="caution">
    <text evidence="1">The sequence shown here is derived from an EMBL/GenBank/DDBJ whole genome shotgun (WGS) entry which is preliminary data.</text>
</comment>
<dbReference type="Gene3D" id="3.40.50.720">
    <property type="entry name" value="NAD(P)-binding Rossmann-like Domain"/>
    <property type="match status" value="1"/>
</dbReference>
<dbReference type="GO" id="GO:0006666">
    <property type="term" value="P:3-keto-sphinganine metabolic process"/>
    <property type="evidence" value="ECO:0007669"/>
    <property type="project" value="TreeGrafter"/>
</dbReference>
<dbReference type="AlphaFoldDB" id="A0A0C1Z7R2"/>
<dbReference type="PATRIC" id="fig|1229493.5.peg.2266"/>
<reference evidence="1 2" key="1">
    <citation type="submission" date="2014-07" db="EMBL/GenBank/DDBJ databases">
        <title>Unique and conserved regions in Vibrio harveyi and related species in comparison with the shrimp pathogen Vibrio harveyi CAIM 1792.</title>
        <authorList>
            <person name="Espinoza-Valles I."/>
            <person name="Vora G."/>
            <person name="Leekitcharoenphon P."/>
            <person name="Ussery D."/>
            <person name="Hoj L."/>
            <person name="Gomez-Gil B."/>
        </authorList>
    </citation>
    <scope>NUCLEOTIDE SEQUENCE [LARGE SCALE GENOMIC DNA]</scope>
    <source>
        <strain evidence="2">CAIM 1854 / LMG 25443</strain>
    </source>
</reference>